<dbReference type="InterPro" id="IPR011009">
    <property type="entry name" value="Kinase-like_dom_sf"/>
</dbReference>
<dbReference type="PROSITE" id="PS00109">
    <property type="entry name" value="PROTEIN_KINASE_TYR"/>
    <property type="match status" value="1"/>
</dbReference>
<dbReference type="GO" id="GO:0004674">
    <property type="term" value="F:protein serine/threonine kinase activity"/>
    <property type="evidence" value="ECO:0007669"/>
    <property type="project" value="UniProtKB-KW"/>
</dbReference>
<keyword evidence="11" id="KW-0931">ER-Golgi transport</keyword>
<evidence type="ECO:0000256" key="11">
    <source>
        <dbReference type="ARBA" id="ARBA00022892"/>
    </source>
</evidence>
<dbReference type="Pfam" id="PF12931">
    <property type="entry name" value="TPR_Sec16"/>
    <property type="match status" value="1"/>
</dbReference>
<evidence type="ECO:0000256" key="2">
    <source>
        <dbReference type="ARBA" id="ARBA00005505"/>
    </source>
</evidence>
<comment type="catalytic activity">
    <reaction evidence="12">
        <text>L-threonyl-[protein] + ATP = O-phospho-L-threonyl-[protein] + ADP + H(+)</text>
        <dbReference type="Rhea" id="RHEA:46608"/>
        <dbReference type="Rhea" id="RHEA-COMP:11060"/>
        <dbReference type="Rhea" id="RHEA-COMP:11605"/>
        <dbReference type="ChEBI" id="CHEBI:15378"/>
        <dbReference type="ChEBI" id="CHEBI:30013"/>
        <dbReference type="ChEBI" id="CHEBI:30616"/>
        <dbReference type="ChEBI" id="CHEBI:61977"/>
        <dbReference type="ChEBI" id="CHEBI:456216"/>
        <dbReference type="EC" id="2.7.11.1"/>
    </reaction>
</comment>
<dbReference type="GO" id="GO:0005783">
    <property type="term" value="C:endoplasmic reticulum"/>
    <property type="evidence" value="ECO:0007669"/>
    <property type="project" value="UniProtKB-SubCell"/>
</dbReference>
<comment type="catalytic activity">
    <reaction evidence="13">
        <text>L-seryl-[protein] + ATP = O-phospho-L-seryl-[protein] + ADP + H(+)</text>
        <dbReference type="Rhea" id="RHEA:17989"/>
        <dbReference type="Rhea" id="RHEA-COMP:9863"/>
        <dbReference type="Rhea" id="RHEA-COMP:11604"/>
        <dbReference type="ChEBI" id="CHEBI:15378"/>
        <dbReference type="ChEBI" id="CHEBI:29999"/>
        <dbReference type="ChEBI" id="CHEBI:30616"/>
        <dbReference type="ChEBI" id="CHEBI:83421"/>
        <dbReference type="ChEBI" id="CHEBI:456216"/>
        <dbReference type="EC" id="2.7.11.1"/>
    </reaction>
</comment>
<dbReference type="GO" id="GO:0016192">
    <property type="term" value="P:vesicle-mediated transport"/>
    <property type="evidence" value="ECO:0007669"/>
    <property type="project" value="UniProtKB-KW"/>
</dbReference>
<dbReference type="Proteomes" id="UP001187315">
    <property type="component" value="Unassembled WGS sequence"/>
</dbReference>
<evidence type="ECO:0000256" key="13">
    <source>
        <dbReference type="ARBA" id="ARBA00048679"/>
    </source>
</evidence>
<dbReference type="EC" id="2.7.11.1" evidence="3"/>
<dbReference type="Gene3D" id="3.30.200.20">
    <property type="entry name" value="Phosphorylase Kinase, domain 1"/>
    <property type="match status" value="1"/>
</dbReference>
<evidence type="ECO:0000256" key="4">
    <source>
        <dbReference type="ARBA" id="ARBA00022448"/>
    </source>
</evidence>
<evidence type="ECO:0000256" key="6">
    <source>
        <dbReference type="ARBA" id="ARBA00022679"/>
    </source>
</evidence>
<dbReference type="GO" id="GO:0043066">
    <property type="term" value="P:negative regulation of apoptotic process"/>
    <property type="evidence" value="ECO:0007669"/>
    <property type="project" value="TreeGrafter"/>
</dbReference>
<comment type="subcellular location">
    <subcellularLocation>
        <location evidence="1">Endoplasmic reticulum</location>
    </subcellularLocation>
</comment>
<dbReference type="GO" id="GO:0005524">
    <property type="term" value="F:ATP binding"/>
    <property type="evidence" value="ECO:0007669"/>
    <property type="project" value="UniProtKB-KW"/>
</dbReference>
<keyword evidence="9" id="KW-0256">Endoplasmic reticulum</keyword>
<evidence type="ECO:0000256" key="9">
    <source>
        <dbReference type="ARBA" id="ARBA00022824"/>
    </source>
</evidence>
<dbReference type="PANTHER" id="PTHR22984">
    <property type="entry name" value="SERINE/THREONINE-PROTEIN KINASE PIM"/>
    <property type="match status" value="1"/>
</dbReference>
<proteinExistence type="inferred from homology"/>
<feature type="domain" description="Protein kinase" evidence="14">
    <location>
        <begin position="348"/>
        <end position="604"/>
    </location>
</feature>
<evidence type="ECO:0000256" key="12">
    <source>
        <dbReference type="ARBA" id="ARBA00047899"/>
    </source>
</evidence>
<evidence type="ECO:0000256" key="8">
    <source>
        <dbReference type="ARBA" id="ARBA00022777"/>
    </source>
</evidence>
<gene>
    <name evidence="15" type="ORF">Q7C36_001613</name>
</gene>
<dbReference type="PANTHER" id="PTHR22984:SF11">
    <property type="entry name" value="AURORA KINASE-RELATED"/>
    <property type="match status" value="1"/>
</dbReference>
<reference evidence="15" key="1">
    <citation type="submission" date="2023-08" db="EMBL/GenBank/DDBJ databases">
        <title>Pelteobagrus vachellii genome.</title>
        <authorList>
            <person name="Liu H."/>
        </authorList>
    </citation>
    <scope>NUCLEOTIDE SEQUENCE</scope>
    <source>
        <strain evidence="15">PRFRI_2022a</strain>
        <tissue evidence="15">Muscle</tissue>
    </source>
</reference>
<dbReference type="InterPro" id="IPR000719">
    <property type="entry name" value="Prot_kinase_dom"/>
</dbReference>
<dbReference type="AlphaFoldDB" id="A0AA88NW99"/>
<keyword evidence="10" id="KW-0067">ATP-binding</keyword>
<dbReference type="InterPro" id="IPR008266">
    <property type="entry name" value="Tyr_kinase_AS"/>
</dbReference>
<keyword evidence="4" id="KW-0813">Transport</keyword>
<evidence type="ECO:0000256" key="10">
    <source>
        <dbReference type="ARBA" id="ARBA00022840"/>
    </source>
</evidence>
<evidence type="ECO:0000259" key="14">
    <source>
        <dbReference type="PROSITE" id="PS50011"/>
    </source>
</evidence>
<organism evidence="15 16">
    <name type="scientific">Tachysurus vachellii</name>
    <name type="common">Darkbarbel catfish</name>
    <name type="synonym">Pelteobagrus vachellii</name>
    <dbReference type="NCBI Taxonomy" id="175792"/>
    <lineage>
        <taxon>Eukaryota</taxon>
        <taxon>Metazoa</taxon>
        <taxon>Chordata</taxon>
        <taxon>Craniata</taxon>
        <taxon>Vertebrata</taxon>
        <taxon>Euteleostomi</taxon>
        <taxon>Actinopterygii</taxon>
        <taxon>Neopterygii</taxon>
        <taxon>Teleostei</taxon>
        <taxon>Ostariophysi</taxon>
        <taxon>Siluriformes</taxon>
        <taxon>Bagridae</taxon>
        <taxon>Tachysurus</taxon>
    </lineage>
</organism>
<evidence type="ECO:0000256" key="5">
    <source>
        <dbReference type="ARBA" id="ARBA00022527"/>
    </source>
</evidence>
<keyword evidence="6" id="KW-0808">Transferase</keyword>
<name>A0AA88NW99_TACVA</name>
<dbReference type="InterPro" id="IPR051138">
    <property type="entry name" value="PIM_Ser/Thr_kinase"/>
</dbReference>
<protein>
    <recommendedName>
        <fullName evidence="3">non-specific serine/threonine protein kinase</fullName>
        <ecNumber evidence="3">2.7.11.1</ecNumber>
    </recommendedName>
</protein>
<comment type="similarity">
    <text evidence="2">Belongs to the protein kinase superfamily. CAMK Ser/Thr protein kinase family. PIM subfamily.</text>
</comment>
<dbReference type="InterPro" id="IPR024298">
    <property type="entry name" value="Sec16_Sec23-bd"/>
</dbReference>
<keyword evidence="5" id="KW-0723">Serine/threonine-protein kinase</keyword>
<sequence>MADILNLTDEQLPAVNPWFNIGNKLWDEPEPLENNHEVHFPLMSKNMQKENLLQFIQWQIQNSHKCNQVEEYIFWQIMELFCHQNGKVMMCEVASLLLKVYDLLQKKPVEVRNVQTLKEWCLPLARLLCSAAPDDKQREAVIKMGDDLASRKLTFAAHICYVVAKVELGSRGQFELIGCDRLPYGMLALFEPFLRTETYEYVLWLTSGKAQPSFQIFKYLLASRMAYLYAPERAIKYCEVIARAVVTFPDRTTRSFTEQLVLLSCKLQNEDAEEPEWLLELKQLHRTKLASANVSDDPEQHMTSTSQTFRASEIQQSEGCLLNENISELQCPDSEHYADLEALLSLRYQLGELLRSGHFGFVFKAVRIADKKKVAVKVVTKYIPLTTTKMPGVSEELPTEVALMMMASKPPVCSNIVELLEWFDMGSEFVMILERPSPCMDLVEFQKLQKGFLSESQARDIMVQVIRAARHCRDRGVFHCDIRAENLIINPDTLEVKLIDFGCGELLKDTTYKYYYGTMYFAPPEWLYGDKYMAVPATIWGLGVLLFHLLTGEFPFEGLLSLNYGYLKVPPDLSPECFHLLMWCLDVNPETRPSFEHLLRHEWFTGTVQDKVQVRQ</sequence>
<evidence type="ECO:0000256" key="1">
    <source>
        <dbReference type="ARBA" id="ARBA00004240"/>
    </source>
</evidence>
<dbReference type="SUPFAM" id="SSF56112">
    <property type="entry name" value="Protein kinase-like (PK-like)"/>
    <property type="match status" value="1"/>
</dbReference>
<keyword evidence="7" id="KW-0547">Nucleotide-binding</keyword>
<comment type="caution">
    <text evidence="15">The sequence shown here is derived from an EMBL/GenBank/DDBJ whole genome shotgun (WGS) entry which is preliminary data.</text>
</comment>
<evidence type="ECO:0000313" key="16">
    <source>
        <dbReference type="Proteomes" id="UP001187315"/>
    </source>
</evidence>
<keyword evidence="8" id="KW-0418">Kinase</keyword>
<evidence type="ECO:0000313" key="15">
    <source>
        <dbReference type="EMBL" id="KAK2865557.1"/>
    </source>
</evidence>
<dbReference type="Pfam" id="PF00069">
    <property type="entry name" value="Pkinase"/>
    <property type="match status" value="1"/>
</dbReference>
<evidence type="ECO:0000256" key="3">
    <source>
        <dbReference type="ARBA" id="ARBA00012513"/>
    </source>
</evidence>
<evidence type="ECO:0000256" key="7">
    <source>
        <dbReference type="ARBA" id="ARBA00022741"/>
    </source>
</evidence>
<dbReference type="EMBL" id="JAVHJS010000002">
    <property type="protein sequence ID" value="KAK2865557.1"/>
    <property type="molecule type" value="Genomic_DNA"/>
</dbReference>
<dbReference type="GO" id="GO:0007346">
    <property type="term" value="P:regulation of mitotic cell cycle"/>
    <property type="evidence" value="ECO:0007669"/>
    <property type="project" value="TreeGrafter"/>
</dbReference>
<accession>A0AA88NW99</accession>
<dbReference type="PROSITE" id="PS50011">
    <property type="entry name" value="PROTEIN_KINASE_DOM"/>
    <property type="match status" value="1"/>
</dbReference>
<dbReference type="Gene3D" id="1.10.510.10">
    <property type="entry name" value="Transferase(Phosphotransferase) domain 1"/>
    <property type="match status" value="1"/>
</dbReference>
<keyword evidence="16" id="KW-1185">Reference proteome</keyword>